<dbReference type="PANTHER" id="PTHR47506">
    <property type="entry name" value="TRANSCRIPTIONAL REGULATORY PROTEIN"/>
    <property type="match status" value="1"/>
</dbReference>
<gene>
    <name evidence="6" type="ORF">ANI02nite_35950</name>
</gene>
<organism evidence="6 7">
    <name type="scientific">Acetobacter nitrogenifigens DSM 23921 = NBRC 105050</name>
    <dbReference type="NCBI Taxonomy" id="1120919"/>
    <lineage>
        <taxon>Bacteria</taxon>
        <taxon>Pseudomonadati</taxon>
        <taxon>Pseudomonadota</taxon>
        <taxon>Alphaproteobacteria</taxon>
        <taxon>Acetobacterales</taxon>
        <taxon>Acetobacteraceae</taxon>
        <taxon>Acetobacter</taxon>
    </lineage>
</organism>
<dbReference type="SUPFAM" id="SSF46689">
    <property type="entry name" value="Homeodomain-like"/>
    <property type="match status" value="1"/>
</dbReference>
<evidence type="ECO:0000259" key="5">
    <source>
        <dbReference type="PROSITE" id="PS50977"/>
    </source>
</evidence>
<feature type="domain" description="HTH tetR-type" evidence="5">
    <location>
        <begin position="1"/>
        <end position="49"/>
    </location>
</feature>
<dbReference type="InterPro" id="IPR001647">
    <property type="entry name" value="HTH_TetR"/>
</dbReference>
<dbReference type="EMBL" id="BJYF01000062">
    <property type="protein sequence ID" value="GEN61711.1"/>
    <property type="molecule type" value="Genomic_DNA"/>
</dbReference>
<comment type="caution">
    <text evidence="6">The sequence shown here is derived from an EMBL/GenBank/DDBJ whole genome shotgun (WGS) entry which is preliminary data.</text>
</comment>
<feature type="DNA-binding region" description="H-T-H motif" evidence="4">
    <location>
        <begin position="12"/>
        <end position="31"/>
    </location>
</feature>
<dbReference type="PANTHER" id="PTHR47506:SF1">
    <property type="entry name" value="HTH-TYPE TRANSCRIPTIONAL REGULATOR YJDC"/>
    <property type="match status" value="1"/>
</dbReference>
<evidence type="ECO:0000256" key="2">
    <source>
        <dbReference type="ARBA" id="ARBA00023125"/>
    </source>
</evidence>
<evidence type="ECO:0000256" key="1">
    <source>
        <dbReference type="ARBA" id="ARBA00023015"/>
    </source>
</evidence>
<dbReference type="InterPro" id="IPR023772">
    <property type="entry name" value="DNA-bd_HTH_TetR-type_CS"/>
</dbReference>
<dbReference type="PROSITE" id="PS50977">
    <property type="entry name" value="HTH_TETR_2"/>
    <property type="match status" value="1"/>
</dbReference>
<dbReference type="Gene3D" id="1.10.357.10">
    <property type="entry name" value="Tetracycline Repressor, domain 2"/>
    <property type="match status" value="1"/>
</dbReference>
<keyword evidence="2 4" id="KW-0238">DNA-binding</keyword>
<dbReference type="SUPFAM" id="SSF48498">
    <property type="entry name" value="Tetracyclin repressor-like, C-terminal domain"/>
    <property type="match status" value="1"/>
</dbReference>
<proteinExistence type="predicted"/>
<dbReference type="GO" id="GO:0003677">
    <property type="term" value="F:DNA binding"/>
    <property type="evidence" value="ECO:0007669"/>
    <property type="project" value="UniProtKB-UniRule"/>
</dbReference>
<dbReference type="InterPro" id="IPR011075">
    <property type="entry name" value="TetR_C"/>
</dbReference>
<dbReference type="Gene3D" id="1.10.10.60">
    <property type="entry name" value="Homeodomain-like"/>
    <property type="match status" value="1"/>
</dbReference>
<keyword evidence="7" id="KW-1185">Reference proteome</keyword>
<dbReference type="STRING" id="1120919.GCA_000429165_03641"/>
<keyword evidence="3" id="KW-0804">Transcription</keyword>
<dbReference type="InterPro" id="IPR036271">
    <property type="entry name" value="Tet_transcr_reg_TetR-rel_C_sf"/>
</dbReference>
<dbReference type="PROSITE" id="PS01081">
    <property type="entry name" value="HTH_TETR_1"/>
    <property type="match status" value="1"/>
</dbReference>
<dbReference type="Pfam" id="PF16925">
    <property type="entry name" value="TetR_C_13"/>
    <property type="match status" value="1"/>
</dbReference>
<dbReference type="AlphaFoldDB" id="A0A511XFP4"/>
<sequence>MLFWRHGFEGVSVAYLTEALGVAPASLYAAFGSKADLYKEALELYLRRVKVQATYTLETDRPIRETVGELLKSAVLSVTDDEAGIRGCMISVSMLFHAPDKAALAEHVEQLRRDWQTRIASRLQRATDVGELPASPGADAWACYLVSLMQGMGIQARDGTSRDALMVVARLGFTTMFGPPGAFDQFV</sequence>
<reference evidence="6 7" key="1">
    <citation type="submission" date="2019-07" db="EMBL/GenBank/DDBJ databases">
        <title>Whole genome shotgun sequence of Acetobacter nitrogenifigens NBRC 105050.</title>
        <authorList>
            <person name="Hosoyama A."/>
            <person name="Uohara A."/>
            <person name="Ohji S."/>
            <person name="Ichikawa N."/>
        </authorList>
    </citation>
    <scope>NUCLEOTIDE SEQUENCE [LARGE SCALE GENOMIC DNA]</scope>
    <source>
        <strain evidence="6 7">NBRC 105050</strain>
    </source>
</reference>
<evidence type="ECO:0000256" key="4">
    <source>
        <dbReference type="PROSITE-ProRule" id="PRU00335"/>
    </source>
</evidence>
<dbReference type="Proteomes" id="UP000321635">
    <property type="component" value="Unassembled WGS sequence"/>
</dbReference>
<name>A0A511XFP4_9PROT</name>
<evidence type="ECO:0000256" key="3">
    <source>
        <dbReference type="ARBA" id="ARBA00023163"/>
    </source>
</evidence>
<evidence type="ECO:0000313" key="7">
    <source>
        <dbReference type="Proteomes" id="UP000321635"/>
    </source>
</evidence>
<evidence type="ECO:0000313" key="6">
    <source>
        <dbReference type="EMBL" id="GEN61711.1"/>
    </source>
</evidence>
<keyword evidence="1" id="KW-0805">Transcription regulation</keyword>
<dbReference type="Pfam" id="PF00440">
    <property type="entry name" value="TetR_N"/>
    <property type="match status" value="1"/>
</dbReference>
<protein>
    <submittedName>
        <fullName evidence="6">TetR family transcriptional regulator</fullName>
    </submittedName>
</protein>
<accession>A0A511XFP4</accession>
<dbReference type="InterPro" id="IPR009057">
    <property type="entry name" value="Homeodomain-like_sf"/>
</dbReference>